<evidence type="ECO:0000256" key="10">
    <source>
        <dbReference type="ARBA" id="ARBA00022989"/>
    </source>
</evidence>
<evidence type="ECO:0000313" key="16">
    <source>
        <dbReference type="Proteomes" id="UP000606786"/>
    </source>
</evidence>
<sequence>MKMSQRRSGENLPPQANSCVICCEIFGDKDEILVTVCSHRFHKSCLLNWLKRNSTCPQCHTKSHSRELNRNSGVQTRSRNAPQTIQPVQSKDLEFPTEI</sequence>
<evidence type="ECO:0000256" key="8">
    <source>
        <dbReference type="ARBA" id="ARBA00022786"/>
    </source>
</evidence>
<evidence type="ECO:0000259" key="14">
    <source>
        <dbReference type="PROSITE" id="PS50089"/>
    </source>
</evidence>
<keyword evidence="16" id="KW-1185">Reference proteome</keyword>
<keyword evidence="11" id="KW-0472">Membrane</keyword>
<keyword evidence="8" id="KW-0833">Ubl conjugation pathway</keyword>
<dbReference type="Pfam" id="PF13639">
    <property type="entry name" value="zf-RING_2"/>
    <property type="match status" value="1"/>
</dbReference>
<dbReference type="GO" id="GO:0061630">
    <property type="term" value="F:ubiquitin protein ligase activity"/>
    <property type="evidence" value="ECO:0007669"/>
    <property type="project" value="UniProtKB-EC"/>
</dbReference>
<evidence type="ECO:0000256" key="13">
    <source>
        <dbReference type="SAM" id="MobiDB-lite"/>
    </source>
</evidence>
<dbReference type="SUPFAM" id="SSF57850">
    <property type="entry name" value="RING/U-box"/>
    <property type="match status" value="1"/>
</dbReference>
<proteinExistence type="predicted"/>
<dbReference type="Gene3D" id="3.30.40.10">
    <property type="entry name" value="Zinc/RING finger domain, C3HC4 (zinc finger)"/>
    <property type="match status" value="1"/>
</dbReference>
<evidence type="ECO:0000256" key="11">
    <source>
        <dbReference type="ARBA" id="ARBA00023136"/>
    </source>
</evidence>
<dbReference type="GO" id="GO:0016020">
    <property type="term" value="C:membrane"/>
    <property type="evidence" value="ECO:0007669"/>
    <property type="project" value="UniProtKB-SubCell"/>
</dbReference>
<dbReference type="SMART" id="SM00184">
    <property type="entry name" value="RING"/>
    <property type="match status" value="1"/>
</dbReference>
<dbReference type="GO" id="GO:0006511">
    <property type="term" value="P:ubiquitin-dependent protein catabolic process"/>
    <property type="evidence" value="ECO:0007669"/>
    <property type="project" value="TreeGrafter"/>
</dbReference>
<comment type="catalytic activity">
    <reaction evidence="1">
        <text>S-ubiquitinyl-[E2 ubiquitin-conjugating enzyme]-L-cysteine + [acceptor protein]-L-lysine = [E2 ubiquitin-conjugating enzyme]-L-cysteine + N(6)-ubiquitinyl-[acceptor protein]-L-lysine.</text>
        <dbReference type="EC" id="2.3.2.27"/>
    </reaction>
</comment>
<keyword evidence="7 12" id="KW-0863">Zinc-finger</keyword>
<evidence type="ECO:0000256" key="2">
    <source>
        <dbReference type="ARBA" id="ARBA00004141"/>
    </source>
</evidence>
<evidence type="ECO:0000256" key="9">
    <source>
        <dbReference type="ARBA" id="ARBA00022833"/>
    </source>
</evidence>
<evidence type="ECO:0000256" key="6">
    <source>
        <dbReference type="ARBA" id="ARBA00022723"/>
    </source>
</evidence>
<feature type="compositionally biased region" description="Polar residues" evidence="13">
    <location>
        <begin position="70"/>
        <end position="89"/>
    </location>
</feature>
<evidence type="ECO:0000256" key="1">
    <source>
        <dbReference type="ARBA" id="ARBA00000900"/>
    </source>
</evidence>
<keyword evidence="9" id="KW-0862">Zinc</keyword>
<dbReference type="GO" id="GO:0008270">
    <property type="term" value="F:zinc ion binding"/>
    <property type="evidence" value="ECO:0007669"/>
    <property type="project" value="UniProtKB-KW"/>
</dbReference>
<dbReference type="PANTHER" id="PTHR45977:SF4">
    <property type="entry name" value="RING-TYPE DOMAIN-CONTAINING PROTEIN"/>
    <property type="match status" value="1"/>
</dbReference>
<keyword evidence="6" id="KW-0479">Metal-binding</keyword>
<evidence type="ECO:0000313" key="15">
    <source>
        <dbReference type="EMBL" id="CAD7001142.1"/>
    </source>
</evidence>
<accession>A0A811UPP3</accession>
<dbReference type="GO" id="GO:0016567">
    <property type="term" value="P:protein ubiquitination"/>
    <property type="evidence" value="ECO:0007669"/>
    <property type="project" value="TreeGrafter"/>
</dbReference>
<dbReference type="EC" id="2.3.2.27" evidence="3"/>
<feature type="region of interest" description="Disordered" evidence="13">
    <location>
        <begin position="60"/>
        <end position="99"/>
    </location>
</feature>
<keyword evidence="4" id="KW-0808">Transferase</keyword>
<evidence type="ECO:0000256" key="12">
    <source>
        <dbReference type="PROSITE-ProRule" id="PRU00175"/>
    </source>
</evidence>
<evidence type="ECO:0000256" key="3">
    <source>
        <dbReference type="ARBA" id="ARBA00012483"/>
    </source>
</evidence>
<comment type="caution">
    <text evidence="15">The sequence shown here is derived from an EMBL/GenBank/DDBJ whole genome shotgun (WGS) entry which is preliminary data.</text>
</comment>
<keyword evidence="5" id="KW-0812">Transmembrane</keyword>
<keyword evidence="10" id="KW-1133">Transmembrane helix</keyword>
<dbReference type="EMBL" id="CAJHJT010000023">
    <property type="protein sequence ID" value="CAD7001142.1"/>
    <property type="molecule type" value="Genomic_DNA"/>
</dbReference>
<organism evidence="15 16">
    <name type="scientific">Ceratitis capitata</name>
    <name type="common">Mediterranean fruit fly</name>
    <name type="synonym">Tephritis capitata</name>
    <dbReference type="NCBI Taxonomy" id="7213"/>
    <lineage>
        <taxon>Eukaryota</taxon>
        <taxon>Metazoa</taxon>
        <taxon>Ecdysozoa</taxon>
        <taxon>Arthropoda</taxon>
        <taxon>Hexapoda</taxon>
        <taxon>Insecta</taxon>
        <taxon>Pterygota</taxon>
        <taxon>Neoptera</taxon>
        <taxon>Endopterygota</taxon>
        <taxon>Diptera</taxon>
        <taxon>Brachycera</taxon>
        <taxon>Muscomorpha</taxon>
        <taxon>Tephritoidea</taxon>
        <taxon>Tephritidae</taxon>
        <taxon>Ceratitis</taxon>
        <taxon>Ceratitis</taxon>
    </lineage>
</organism>
<comment type="subcellular location">
    <subcellularLocation>
        <location evidence="2">Membrane</location>
        <topology evidence="2">Multi-pass membrane protein</topology>
    </subcellularLocation>
</comment>
<evidence type="ECO:0000256" key="4">
    <source>
        <dbReference type="ARBA" id="ARBA00022679"/>
    </source>
</evidence>
<dbReference type="AlphaFoldDB" id="A0A811UPP3"/>
<protein>
    <recommendedName>
        <fullName evidence="3">RING-type E3 ubiquitin transferase</fullName>
        <ecNumber evidence="3">2.3.2.27</ecNumber>
    </recommendedName>
</protein>
<dbReference type="Proteomes" id="UP000606786">
    <property type="component" value="Unassembled WGS sequence"/>
</dbReference>
<evidence type="ECO:0000256" key="7">
    <source>
        <dbReference type="ARBA" id="ARBA00022771"/>
    </source>
</evidence>
<gene>
    <name evidence="15" type="ORF">CCAP1982_LOCUS9640</name>
</gene>
<dbReference type="PROSITE" id="PS50089">
    <property type="entry name" value="ZF_RING_2"/>
    <property type="match status" value="1"/>
</dbReference>
<dbReference type="OrthoDB" id="8065870at2759"/>
<evidence type="ECO:0000256" key="5">
    <source>
        <dbReference type="ARBA" id="ARBA00022692"/>
    </source>
</evidence>
<dbReference type="InterPro" id="IPR013083">
    <property type="entry name" value="Znf_RING/FYVE/PHD"/>
</dbReference>
<dbReference type="InterPro" id="IPR001841">
    <property type="entry name" value="Znf_RING"/>
</dbReference>
<dbReference type="PANTHER" id="PTHR45977">
    <property type="entry name" value="TARGET OF ERK KINASE MPK-1"/>
    <property type="match status" value="1"/>
</dbReference>
<reference evidence="15" key="1">
    <citation type="submission" date="2020-11" db="EMBL/GenBank/DDBJ databases">
        <authorList>
            <person name="Whitehead M."/>
        </authorList>
    </citation>
    <scope>NUCLEOTIDE SEQUENCE</scope>
    <source>
        <strain evidence="15">EGII</strain>
    </source>
</reference>
<feature type="domain" description="RING-type" evidence="14">
    <location>
        <begin position="19"/>
        <end position="60"/>
    </location>
</feature>
<name>A0A811UPP3_CERCA</name>